<dbReference type="EMBL" id="FOLD01000027">
    <property type="protein sequence ID" value="SFD52532.1"/>
    <property type="molecule type" value="Genomic_DNA"/>
</dbReference>
<evidence type="ECO:0000313" key="2">
    <source>
        <dbReference type="EMBL" id="SFD52532.1"/>
    </source>
</evidence>
<accession>A0A1I1T1K8</accession>
<evidence type="ECO:0000256" key="1">
    <source>
        <dbReference type="SAM" id="Phobius"/>
    </source>
</evidence>
<protein>
    <submittedName>
        <fullName evidence="2">Uncharacterized protein</fullName>
    </submittedName>
</protein>
<proteinExistence type="predicted"/>
<dbReference type="STRING" id="1164594.SAMN05216204_12751"/>
<feature type="transmembrane region" description="Helical" evidence="1">
    <location>
        <begin position="48"/>
        <end position="66"/>
    </location>
</feature>
<keyword evidence="3" id="KW-1185">Reference proteome</keyword>
<keyword evidence="1" id="KW-0812">Transmembrane</keyword>
<name>A0A1I1T1K8_9BURK</name>
<keyword evidence="1" id="KW-1133">Transmembrane helix</keyword>
<gene>
    <name evidence="2" type="ORF">SAMN05216204_12751</name>
</gene>
<keyword evidence="1" id="KW-0472">Membrane</keyword>
<dbReference type="Proteomes" id="UP000198639">
    <property type="component" value="Unassembled WGS sequence"/>
</dbReference>
<dbReference type="RefSeq" id="WP_091876203.1">
    <property type="nucleotide sequence ID" value="NZ_FOLD01000027.1"/>
</dbReference>
<evidence type="ECO:0000313" key="3">
    <source>
        <dbReference type="Proteomes" id="UP000198639"/>
    </source>
</evidence>
<feature type="transmembrane region" description="Helical" evidence="1">
    <location>
        <begin position="12"/>
        <end position="36"/>
    </location>
</feature>
<dbReference type="AlphaFoldDB" id="A0A1I1T1K8"/>
<reference evidence="3" key="1">
    <citation type="submission" date="2016-10" db="EMBL/GenBank/DDBJ databases">
        <authorList>
            <person name="Varghese N."/>
            <person name="Submissions S."/>
        </authorList>
    </citation>
    <scope>NUCLEOTIDE SEQUENCE [LARGE SCALE GENOMIC DNA]</scope>
    <source>
        <strain evidence="3">CGMCC 1.12041</strain>
    </source>
</reference>
<sequence>MKTSTKARDLGLMALASAVGVFIGLGIAEVLLALLAQAGYAPGAGETPWLRIIVLALCVGTVQRVAMRRFGIKM</sequence>
<organism evidence="2 3">
    <name type="scientific">Massilia yuzhufengensis</name>
    <dbReference type="NCBI Taxonomy" id="1164594"/>
    <lineage>
        <taxon>Bacteria</taxon>
        <taxon>Pseudomonadati</taxon>
        <taxon>Pseudomonadota</taxon>
        <taxon>Betaproteobacteria</taxon>
        <taxon>Burkholderiales</taxon>
        <taxon>Oxalobacteraceae</taxon>
        <taxon>Telluria group</taxon>
        <taxon>Massilia</taxon>
    </lineage>
</organism>